<gene>
    <name evidence="2" type="ORF">IAB69_02550</name>
</gene>
<name>A0A9D1MJM4_9FIRM</name>
<evidence type="ECO:0000313" key="2">
    <source>
        <dbReference type="EMBL" id="HIU61509.1"/>
    </source>
</evidence>
<evidence type="ECO:0000313" key="3">
    <source>
        <dbReference type="Proteomes" id="UP000824110"/>
    </source>
</evidence>
<keyword evidence="1" id="KW-1133">Transmembrane helix</keyword>
<reference evidence="2" key="2">
    <citation type="journal article" date="2021" name="PeerJ">
        <title>Extensive microbial diversity within the chicken gut microbiome revealed by metagenomics and culture.</title>
        <authorList>
            <person name="Gilroy R."/>
            <person name="Ravi A."/>
            <person name="Getino M."/>
            <person name="Pursley I."/>
            <person name="Horton D.L."/>
            <person name="Alikhan N.F."/>
            <person name="Baker D."/>
            <person name="Gharbi K."/>
            <person name="Hall N."/>
            <person name="Watson M."/>
            <person name="Adriaenssens E.M."/>
            <person name="Foster-Nyarko E."/>
            <person name="Jarju S."/>
            <person name="Secka A."/>
            <person name="Antonio M."/>
            <person name="Oren A."/>
            <person name="Chaudhuri R.R."/>
            <person name="La Ragione R."/>
            <person name="Hildebrand F."/>
            <person name="Pallen M.J."/>
        </authorList>
    </citation>
    <scope>NUCLEOTIDE SEQUENCE</scope>
    <source>
        <strain evidence="2">CHK195-12923</strain>
    </source>
</reference>
<sequence>MAKGKGGSKALTGILCFIFGFLFALIIEVALIGGAVYLVLYTDIDKIFEIAGQDNVDDEGNNIYINTDEAEGGVKNVLGLITAVKDLAGKGGNLTIGEVENLLPVTNSLIDKIYSELSSALSSYNLTESDLRKIIDEDELKSTKISELGQFFSRSVKKTEVSTVLRIAGIDPETNAIYLSVAYGAEASVIFSDTGADVLYKDVYTYSEGSGYVRADGTVLPEELVQYLVARANGTEYELYYSAAQGSALVAAKAEDGTFSLTADAYALYSPDTATLSGGYYYDGQDNLVVVYSRTVGDLLDGEDVILSALDDVYVTDLLAGEGGEPDEMLVSVFEGVTVGDLMSGNVAFDDLLSKIHMPEIIDVTPSDAIMMYIGYSISDVEVAEENEPYEYTGVINFYELAGDEWVLTDTRDCFIVVGEDGVVSRVYYLEGNAEVDYSGVAVPDIGAQTANVQNALYIKDVIDIDPEDKLMSKLGEYKIGEIGNAIDELYVSDFVTDVNVTDSLMAYIAYGISGIEAAPLGSAYDYTATYHYIQENTVTKEQAYIVAENGVIVSVYWGTENPAECYTLIGDVSTRIDGLMNDLTLGEIIDISPENTILYALSDSTINSLSADIEQLSIQQLFASDIYGKDAPEIVEESEFTAEYIYYTIAEDGEFVLAGNGGKLTQWQEGIYTYGSTTGVWKLLLYTGTAGEIVYTVNDVVELQVNVLNNLKTFTISQLAEIGVIEGTFSEEIGNMTIQEAVNNLQLRYN</sequence>
<organism evidence="2 3">
    <name type="scientific">Candidatus Coproplasma excrementigallinarum</name>
    <dbReference type="NCBI Taxonomy" id="2840747"/>
    <lineage>
        <taxon>Bacteria</taxon>
        <taxon>Bacillati</taxon>
        <taxon>Bacillota</taxon>
        <taxon>Clostridia</taxon>
        <taxon>Eubacteriales</taxon>
        <taxon>Candidatus Coproplasma</taxon>
    </lineage>
</organism>
<keyword evidence="1" id="KW-0472">Membrane</keyword>
<dbReference type="EMBL" id="DVNE01000024">
    <property type="protein sequence ID" value="HIU61509.1"/>
    <property type="molecule type" value="Genomic_DNA"/>
</dbReference>
<reference evidence="2" key="1">
    <citation type="submission" date="2020-10" db="EMBL/GenBank/DDBJ databases">
        <authorList>
            <person name="Gilroy R."/>
        </authorList>
    </citation>
    <scope>NUCLEOTIDE SEQUENCE</scope>
    <source>
        <strain evidence="2">CHK195-12923</strain>
    </source>
</reference>
<dbReference type="AlphaFoldDB" id="A0A9D1MJM4"/>
<proteinExistence type="predicted"/>
<comment type="caution">
    <text evidence="2">The sequence shown here is derived from an EMBL/GenBank/DDBJ whole genome shotgun (WGS) entry which is preliminary data.</text>
</comment>
<evidence type="ECO:0000256" key="1">
    <source>
        <dbReference type="SAM" id="Phobius"/>
    </source>
</evidence>
<dbReference type="Proteomes" id="UP000824110">
    <property type="component" value="Unassembled WGS sequence"/>
</dbReference>
<accession>A0A9D1MJM4</accession>
<keyword evidence="1" id="KW-0812">Transmembrane</keyword>
<feature type="transmembrane region" description="Helical" evidence="1">
    <location>
        <begin position="12"/>
        <end position="40"/>
    </location>
</feature>
<protein>
    <submittedName>
        <fullName evidence="2">Uncharacterized protein</fullName>
    </submittedName>
</protein>